<sequence length="178" mass="19606">MDQAVLPTRGGASDDRPNFTKPGDILPSQAEGPRSTCSIFEDPLAASASSSTSFEDPADDLMKAYVGQRERSPHLDEIVQKDGPRPGPGVDASECSESKMASSLEPIDAVMTEIDRAVKMECMQWTQVFMESDQFEVLSSDHVDKLLEDARALEENLLEKKERLLSHLKLLSQTLKLP</sequence>
<evidence type="ECO:0000256" key="1">
    <source>
        <dbReference type="SAM" id="MobiDB-lite"/>
    </source>
</evidence>
<evidence type="ECO:0000313" key="2">
    <source>
        <dbReference type="EnsemblMetazoa" id="XP_030841037"/>
    </source>
</evidence>
<keyword evidence="3" id="KW-1185">Reference proteome</keyword>
<evidence type="ECO:0000313" key="3">
    <source>
        <dbReference type="Proteomes" id="UP000007110"/>
    </source>
</evidence>
<name>A0A7M7NSW1_STRPU</name>
<dbReference type="OrthoDB" id="10152587at2759"/>
<organism evidence="2 3">
    <name type="scientific">Strongylocentrotus purpuratus</name>
    <name type="common">Purple sea urchin</name>
    <dbReference type="NCBI Taxonomy" id="7668"/>
    <lineage>
        <taxon>Eukaryota</taxon>
        <taxon>Metazoa</taxon>
        <taxon>Echinodermata</taxon>
        <taxon>Eleutherozoa</taxon>
        <taxon>Echinozoa</taxon>
        <taxon>Echinoidea</taxon>
        <taxon>Euechinoidea</taxon>
        <taxon>Echinacea</taxon>
        <taxon>Camarodonta</taxon>
        <taxon>Echinidea</taxon>
        <taxon>Strongylocentrotidae</taxon>
        <taxon>Strongylocentrotus</taxon>
    </lineage>
</organism>
<dbReference type="Proteomes" id="UP000007110">
    <property type="component" value="Unassembled WGS sequence"/>
</dbReference>
<feature type="region of interest" description="Disordered" evidence="1">
    <location>
        <begin position="1"/>
        <end position="103"/>
    </location>
</feature>
<reference evidence="2" key="2">
    <citation type="submission" date="2021-01" db="UniProtKB">
        <authorList>
            <consortium name="EnsemblMetazoa"/>
        </authorList>
    </citation>
    <scope>IDENTIFICATION</scope>
</reference>
<dbReference type="KEGG" id="spu:115923822"/>
<dbReference type="GeneID" id="115923822"/>
<reference evidence="3" key="1">
    <citation type="submission" date="2015-02" db="EMBL/GenBank/DDBJ databases">
        <title>Genome sequencing for Strongylocentrotus purpuratus.</title>
        <authorList>
            <person name="Murali S."/>
            <person name="Liu Y."/>
            <person name="Vee V."/>
            <person name="English A."/>
            <person name="Wang M."/>
            <person name="Skinner E."/>
            <person name="Han Y."/>
            <person name="Muzny D.M."/>
            <person name="Worley K.C."/>
            <person name="Gibbs R.A."/>
        </authorList>
    </citation>
    <scope>NUCLEOTIDE SEQUENCE</scope>
</reference>
<protein>
    <submittedName>
        <fullName evidence="2">Uncharacterized protein</fullName>
    </submittedName>
</protein>
<feature type="compositionally biased region" description="Basic and acidic residues" evidence="1">
    <location>
        <begin position="68"/>
        <end position="84"/>
    </location>
</feature>
<dbReference type="AlphaFoldDB" id="A0A7M7NSW1"/>
<dbReference type="EnsemblMetazoa" id="XM_030985177">
    <property type="protein sequence ID" value="XP_030841037"/>
    <property type="gene ID" value="LOC115923822"/>
</dbReference>
<dbReference type="RefSeq" id="XP_030841037.1">
    <property type="nucleotide sequence ID" value="XM_030985177.1"/>
</dbReference>
<dbReference type="InParanoid" id="A0A7M7NSW1"/>
<dbReference type="OMA" id="YVGQRER"/>
<proteinExistence type="predicted"/>
<accession>A0A7M7NSW1</accession>